<gene>
    <name evidence="2" type="ORF">K504DRAFT_465231</name>
</gene>
<dbReference type="PANTHER" id="PTHR13774">
    <property type="entry name" value="PHENAZINE BIOSYNTHESIS PROTEIN"/>
    <property type="match status" value="1"/>
</dbReference>
<evidence type="ECO:0000313" key="3">
    <source>
        <dbReference type="Proteomes" id="UP000799428"/>
    </source>
</evidence>
<dbReference type="PIRSF" id="PIRSF016184">
    <property type="entry name" value="PhzC_PhzF"/>
    <property type="match status" value="1"/>
</dbReference>
<organism evidence="2 3">
    <name type="scientific">Pleomassaria siparia CBS 279.74</name>
    <dbReference type="NCBI Taxonomy" id="1314801"/>
    <lineage>
        <taxon>Eukaryota</taxon>
        <taxon>Fungi</taxon>
        <taxon>Dikarya</taxon>
        <taxon>Ascomycota</taxon>
        <taxon>Pezizomycotina</taxon>
        <taxon>Dothideomycetes</taxon>
        <taxon>Pleosporomycetidae</taxon>
        <taxon>Pleosporales</taxon>
        <taxon>Pleomassariaceae</taxon>
        <taxon>Pleomassaria</taxon>
    </lineage>
</organism>
<name>A0A6G1KF46_9PLEO</name>
<evidence type="ECO:0000313" key="2">
    <source>
        <dbReference type="EMBL" id="KAF2711479.1"/>
    </source>
</evidence>
<dbReference type="SUPFAM" id="SSF54506">
    <property type="entry name" value="Diaminopimelate epimerase-like"/>
    <property type="match status" value="1"/>
</dbReference>
<dbReference type="EMBL" id="MU005767">
    <property type="protein sequence ID" value="KAF2711479.1"/>
    <property type="molecule type" value="Genomic_DNA"/>
</dbReference>
<feature type="active site" evidence="1">
    <location>
        <position position="53"/>
    </location>
</feature>
<evidence type="ECO:0000256" key="1">
    <source>
        <dbReference type="PIRSR" id="PIRSR016184-1"/>
    </source>
</evidence>
<accession>A0A6G1KF46</accession>
<dbReference type="Gene3D" id="3.10.310.10">
    <property type="entry name" value="Diaminopimelate Epimerase, Chain A, domain 1"/>
    <property type="match status" value="2"/>
</dbReference>
<keyword evidence="3" id="KW-1185">Reference proteome</keyword>
<dbReference type="NCBIfam" id="TIGR00654">
    <property type="entry name" value="PhzF_family"/>
    <property type="match status" value="1"/>
</dbReference>
<dbReference type="OrthoDB" id="412383at2759"/>
<dbReference type="AlphaFoldDB" id="A0A6G1KF46"/>
<dbReference type="GO" id="GO:0005737">
    <property type="term" value="C:cytoplasm"/>
    <property type="evidence" value="ECO:0007669"/>
    <property type="project" value="TreeGrafter"/>
</dbReference>
<sequence>MASASTELEFVTVDVFTEERYEGNPLAVVLIPPATTLTQAQKLSVAREFNLSETTFLHESDDEDAKTWTVDIFMTTGELPFAGHPMIGTACHVLGRAAKAKGVTSGTIEAGFDIKAGKIKLRYDVEKGVTRAGIPHNVHIHRRTYAREELLKLQPRLAEASRAGKFSVKQDFPVVSIVKGMTFVLVELESEEALSLVGTTGTSFSMGGLDEEWNETFVGMYFFVRCKDAPNGTKVLRTRMIEGTVEDPATGSAASDLAAYLSLVEGKPAESLRYEIVQGVEMGRRSKIEIEVVLTEKDAVISNIFLSGTSTKVMTGRLTI</sequence>
<reference evidence="2" key="1">
    <citation type="journal article" date="2020" name="Stud. Mycol.">
        <title>101 Dothideomycetes genomes: a test case for predicting lifestyles and emergence of pathogens.</title>
        <authorList>
            <person name="Haridas S."/>
            <person name="Albert R."/>
            <person name="Binder M."/>
            <person name="Bloem J."/>
            <person name="Labutti K."/>
            <person name="Salamov A."/>
            <person name="Andreopoulos B."/>
            <person name="Baker S."/>
            <person name="Barry K."/>
            <person name="Bills G."/>
            <person name="Bluhm B."/>
            <person name="Cannon C."/>
            <person name="Castanera R."/>
            <person name="Culley D."/>
            <person name="Daum C."/>
            <person name="Ezra D."/>
            <person name="Gonzalez J."/>
            <person name="Henrissat B."/>
            <person name="Kuo A."/>
            <person name="Liang C."/>
            <person name="Lipzen A."/>
            <person name="Lutzoni F."/>
            <person name="Magnuson J."/>
            <person name="Mondo S."/>
            <person name="Nolan M."/>
            <person name="Ohm R."/>
            <person name="Pangilinan J."/>
            <person name="Park H.-J."/>
            <person name="Ramirez L."/>
            <person name="Alfaro M."/>
            <person name="Sun H."/>
            <person name="Tritt A."/>
            <person name="Yoshinaga Y."/>
            <person name="Zwiers L.-H."/>
            <person name="Turgeon B."/>
            <person name="Goodwin S."/>
            <person name="Spatafora J."/>
            <person name="Crous P."/>
            <person name="Grigoriev I."/>
        </authorList>
    </citation>
    <scope>NUCLEOTIDE SEQUENCE</scope>
    <source>
        <strain evidence="2">CBS 279.74</strain>
    </source>
</reference>
<dbReference type="PANTHER" id="PTHR13774:SF32">
    <property type="entry name" value="ANTISENSE-ENHANCING SEQUENCE 1"/>
    <property type="match status" value="1"/>
</dbReference>
<proteinExistence type="predicted"/>
<dbReference type="Pfam" id="PF02567">
    <property type="entry name" value="PhzC-PhzF"/>
    <property type="match status" value="1"/>
</dbReference>
<dbReference type="Proteomes" id="UP000799428">
    <property type="component" value="Unassembled WGS sequence"/>
</dbReference>
<dbReference type="GO" id="GO:0016853">
    <property type="term" value="F:isomerase activity"/>
    <property type="evidence" value="ECO:0007669"/>
    <property type="project" value="TreeGrafter"/>
</dbReference>
<dbReference type="InterPro" id="IPR003719">
    <property type="entry name" value="Phenazine_PhzF-like"/>
</dbReference>
<protein>
    <submittedName>
        <fullName evidence="2">Diaminopimelate epimerase-like protein</fullName>
    </submittedName>
</protein>